<sequence length="364" mass="38253">MATSSTSSSSYDFLSAPASSDDEVVYSPQESTDESSSDSGNESLISDDDDFVVLSRTRSPCLPRALSPSGESTFSTDDVLSSALSSLSMSQSSAAAFLRDAVHFRLGGVGRSTTTAPAPAPTTPKATKVVVKVKPELTEQQKKKLKREKRKAKLARRRAREAQQAQPPSTSNGRFPVVDDASSIASQQSSTVPGLTKAQRKKASKAMQGLQAATPTSSAPHFPIVDDASSVASADSAASTVSTATVTGYEDASNFITGFLSSPEGKDAVNKLALLQALILELGVADAAALPTTITSAKKLLKAEAHVNIREYMAVREGGQDALKGIMHASRGSLVKSIRKKKNPASLTWVKQQGLSVLLVQCFC</sequence>
<gene>
    <name evidence="2" type="ORF">FIBSPDRAFT_861302</name>
</gene>
<organism evidence="2 3">
    <name type="scientific">Athelia psychrophila</name>
    <dbReference type="NCBI Taxonomy" id="1759441"/>
    <lineage>
        <taxon>Eukaryota</taxon>
        <taxon>Fungi</taxon>
        <taxon>Dikarya</taxon>
        <taxon>Basidiomycota</taxon>
        <taxon>Agaricomycotina</taxon>
        <taxon>Agaricomycetes</taxon>
        <taxon>Agaricomycetidae</taxon>
        <taxon>Atheliales</taxon>
        <taxon>Atheliaceae</taxon>
        <taxon>Athelia</taxon>
    </lineage>
</organism>
<evidence type="ECO:0000256" key="1">
    <source>
        <dbReference type="SAM" id="MobiDB-lite"/>
    </source>
</evidence>
<dbReference type="EMBL" id="KV417552">
    <property type="protein sequence ID" value="KZP20853.1"/>
    <property type="molecule type" value="Genomic_DNA"/>
</dbReference>
<evidence type="ECO:0000313" key="3">
    <source>
        <dbReference type="Proteomes" id="UP000076532"/>
    </source>
</evidence>
<feature type="compositionally biased region" description="Basic and acidic residues" evidence="1">
    <location>
        <begin position="133"/>
        <end position="142"/>
    </location>
</feature>
<feature type="region of interest" description="Disordered" evidence="1">
    <location>
        <begin position="133"/>
        <end position="221"/>
    </location>
</feature>
<feature type="compositionally biased region" description="Basic residues" evidence="1">
    <location>
        <begin position="143"/>
        <end position="159"/>
    </location>
</feature>
<feature type="compositionally biased region" description="Low complexity" evidence="1">
    <location>
        <begin position="179"/>
        <end position="190"/>
    </location>
</feature>
<keyword evidence="3" id="KW-1185">Reference proteome</keyword>
<evidence type="ECO:0000313" key="2">
    <source>
        <dbReference type="EMBL" id="KZP20853.1"/>
    </source>
</evidence>
<name>A0A166JH85_9AGAM</name>
<dbReference type="AlphaFoldDB" id="A0A166JH85"/>
<dbReference type="OrthoDB" id="2596481at2759"/>
<proteinExistence type="predicted"/>
<feature type="compositionally biased region" description="Low complexity" evidence="1">
    <location>
        <begin position="1"/>
        <end position="10"/>
    </location>
</feature>
<dbReference type="Proteomes" id="UP000076532">
    <property type="component" value="Unassembled WGS sequence"/>
</dbReference>
<accession>A0A166JH85</accession>
<feature type="region of interest" description="Disordered" evidence="1">
    <location>
        <begin position="1"/>
        <end position="51"/>
    </location>
</feature>
<reference evidence="2 3" key="1">
    <citation type="journal article" date="2016" name="Mol. Biol. Evol.">
        <title>Comparative Genomics of Early-Diverging Mushroom-Forming Fungi Provides Insights into the Origins of Lignocellulose Decay Capabilities.</title>
        <authorList>
            <person name="Nagy L.G."/>
            <person name="Riley R."/>
            <person name="Tritt A."/>
            <person name="Adam C."/>
            <person name="Daum C."/>
            <person name="Floudas D."/>
            <person name="Sun H."/>
            <person name="Yadav J.S."/>
            <person name="Pangilinan J."/>
            <person name="Larsson K.H."/>
            <person name="Matsuura K."/>
            <person name="Barry K."/>
            <person name="Labutti K."/>
            <person name="Kuo R."/>
            <person name="Ohm R.A."/>
            <person name="Bhattacharya S.S."/>
            <person name="Shirouzu T."/>
            <person name="Yoshinaga Y."/>
            <person name="Martin F.M."/>
            <person name="Grigoriev I.V."/>
            <person name="Hibbett D.S."/>
        </authorList>
    </citation>
    <scope>NUCLEOTIDE SEQUENCE [LARGE SCALE GENOMIC DNA]</scope>
    <source>
        <strain evidence="2 3">CBS 109695</strain>
    </source>
</reference>
<protein>
    <submittedName>
        <fullName evidence="2">Uncharacterized protein</fullName>
    </submittedName>
</protein>